<evidence type="ECO:0000256" key="2">
    <source>
        <dbReference type="ARBA" id="ARBA00022723"/>
    </source>
</evidence>
<dbReference type="AlphaFoldDB" id="A0A0D0E4M3"/>
<name>A0A0D0E4M3_9AGAM</name>
<dbReference type="STRING" id="930991.A0A0D0E4M3"/>
<feature type="region of interest" description="Disordered" evidence="6">
    <location>
        <begin position="132"/>
        <end position="236"/>
    </location>
</feature>
<feature type="compositionally biased region" description="Polar residues" evidence="6">
    <location>
        <begin position="145"/>
        <end position="156"/>
    </location>
</feature>
<dbReference type="FunFam" id="1.10.220.150:FF:000009">
    <property type="entry name" value="stromal membrane-associated protein 1 isoform X1"/>
    <property type="match status" value="1"/>
</dbReference>
<dbReference type="InterPro" id="IPR038508">
    <property type="entry name" value="ArfGAP_dom_sf"/>
</dbReference>
<dbReference type="InterPro" id="IPR037278">
    <property type="entry name" value="ARFGAP/RecO"/>
</dbReference>
<keyword evidence="3 5" id="KW-0863">Zinc-finger</keyword>
<evidence type="ECO:0000313" key="9">
    <source>
        <dbReference type="Proteomes" id="UP000054538"/>
    </source>
</evidence>
<dbReference type="Pfam" id="PF01412">
    <property type="entry name" value="ArfGap"/>
    <property type="match status" value="1"/>
</dbReference>
<reference evidence="9" key="2">
    <citation type="submission" date="2015-01" db="EMBL/GenBank/DDBJ databases">
        <title>Evolutionary Origins and Diversification of the Mycorrhizal Mutualists.</title>
        <authorList>
            <consortium name="DOE Joint Genome Institute"/>
            <consortium name="Mycorrhizal Genomics Consortium"/>
            <person name="Kohler A."/>
            <person name="Kuo A."/>
            <person name="Nagy L.G."/>
            <person name="Floudas D."/>
            <person name="Copeland A."/>
            <person name="Barry K.W."/>
            <person name="Cichocki N."/>
            <person name="Veneault-Fourrey C."/>
            <person name="LaButti K."/>
            <person name="Lindquist E.A."/>
            <person name="Lipzen A."/>
            <person name="Lundell T."/>
            <person name="Morin E."/>
            <person name="Murat C."/>
            <person name="Riley R."/>
            <person name="Ohm R."/>
            <person name="Sun H."/>
            <person name="Tunlid A."/>
            <person name="Henrissat B."/>
            <person name="Grigoriev I.V."/>
            <person name="Hibbett D.S."/>
            <person name="Martin F."/>
        </authorList>
    </citation>
    <scope>NUCLEOTIDE SEQUENCE [LARGE SCALE GENOMIC DNA]</scope>
    <source>
        <strain evidence="9">Ve08.2h10</strain>
    </source>
</reference>
<keyword evidence="9" id="KW-1185">Reference proteome</keyword>
<dbReference type="GO" id="GO:0005737">
    <property type="term" value="C:cytoplasm"/>
    <property type="evidence" value="ECO:0007669"/>
    <property type="project" value="TreeGrafter"/>
</dbReference>
<evidence type="ECO:0000313" key="8">
    <source>
        <dbReference type="EMBL" id="KIK96179.1"/>
    </source>
</evidence>
<dbReference type="PRINTS" id="PR00405">
    <property type="entry name" value="REVINTRACTNG"/>
</dbReference>
<dbReference type="Proteomes" id="UP000054538">
    <property type="component" value="Unassembled WGS sequence"/>
</dbReference>
<dbReference type="PANTHER" id="PTHR45705:SF1">
    <property type="entry name" value="FI20236P1"/>
    <property type="match status" value="1"/>
</dbReference>
<feature type="region of interest" description="Disordered" evidence="6">
    <location>
        <begin position="253"/>
        <end position="283"/>
    </location>
</feature>
<feature type="region of interest" description="Disordered" evidence="6">
    <location>
        <begin position="93"/>
        <end position="112"/>
    </location>
</feature>
<dbReference type="Gene3D" id="1.10.220.150">
    <property type="entry name" value="Arf GTPase activating protein"/>
    <property type="match status" value="1"/>
</dbReference>
<feature type="compositionally biased region" description="Low complexity" evidence="6">
    <location>
        <begin position="220"/>
        <end position="234"/>
    </location>
</feature>
<protein>
    <submittedName>
        <fullName evidence="8">Unplaced genomic scaffold scaffold_177, whole genome shotgun sequence</fullName>
    </submittedName>
</protein>
<dbReference type="GO" id="GO:0005096">
    <property type="term" value="F:GTPase activator activity"/>
    <property type="evidence" value="ECO:0007669"/>
    <property type="project" value="UniProtKB-KW"/>
</dbReference>
<dbReference type="InParanoid" id="A0A0D0E4M3"/>
<dbReference type="HOGENOM" id="CLU_027009_1_0_1"/>
<dbReference type="GO" id="GO:0008270">
    <property type="term" value="F:zinc ion binding"/>
    <property type="evidence" value="ECO:0007669"/>
    <property type="project" value="UniProtKB-KW"/>
</dbReference>
<dbReference type="PROSITE" id="PS50115">
    <property type="entry name" value="ARFGAP"/>
    <property type="match status" value="1"/>
</dbReference>
<evidence type="ECO:0000256" key="4">
    <source>
        <dbReference type="ARBA" id="ARBA00022833"/>
    </source>
</evidence>
<dbReference type="InterPro" id="IPR001164">
    <property type="entry name" value="ArfGAP_dom"/>
</dbReference>
<sequence>MSSNIGKIAAERNHRALMELVMTPGNDACADCKARAPRWASYNIGVFICVNCASIHRKIGTHITKVKSITLDAWSKEQVQVMKEIGNIKSNALYNPDETRHPPPANMLDSERDSELEKFIRSKYEFKRFVSRKAGSQPLVPPPRTTSTIVSRSCLTPITDPSAIHQKNLPVPPPLPAKTPQHMLPKLYTSGSMPSSLPHNAPPPTRSVSQPLPSHANLGQQAAASSASTQPSTPVALGNPVWNDLISLQGPAQSSSLPLQYQSHSPSVPMTSLPPQQPRPHPTLTLPPNPFAHGQLIQHALTSSPTPLVQLALPLGTPTPLASPALHLGGTNPFNNPQMTGATGVAYPFPSSPLVAHATGLSFAQQTPSQLFSPGAPTPFVGGAPTNASFQAIPQTPTPFPPSTVPQTAFSHSAHTPFSRAAAQPPFATVVPPHPQAASGATHHAQPAFSAGVFMPQQQPQFLPPPQQQQQQFVPTGAYGWYGQGV</sequence>
<evidence type="ECO:0000259" key="7">
    <source>
        <dbReference type="PROSITE" id="PS50115"/>
    </source>
</evidence>
<dbReference type="FunCoup" id="A0A0D0E4M3">
    <property type="interactions" value="357"/>
</dbReference>
<evidence type="ECO:0000256" key="3">
    <source>
        <dbReference type="ARBA" id="ARBA00022771"/>
    </source>
</evidence>
<keyword evidence="4" id="KW-0862">Zinc</keyword>
<dbReference type="PANTHER" id="PTHR45705">
    <property type="entry name" value="FI20236P1"/>
    <property type="match status" value="1"/>
</dbReference>
<gene>
    <name evidence="8" type="ORF">PAXRUDRAFT_826228</name>
</gene>
<organism evidence="8 9">
    <name type="scientific">Paxillus rubicundulus Ve08.2h10</name>
    <dbReference type="NCBI Taxonomy" id="930991"/>
    <lineage>
        <taxon>Eukaryota</taxon>
        <taxon>Fungi</taxon>
        <taxon>Dikarya</taxon>
        <taxon>Basidiomycota</taxon>
        <taxon>Agaricomycotina</taxon>
        <taxon>Agaricomycetes</taxon>
        <taxon>Agaricomycetidae</taxon>
        <taxon>Boletales</taxon>
        <taxon>Paxilineae</taxon>
        <taxon>Paxillaceae</taxon>
        <taxon>Paxillus</taxon>
    </lineage>
</organism>
<dbReference type="CDD" id="cd08204">
    <property type="entry name" value="ArfGap"/>
    <property type="match status" value="1"/>
</dbReference>
<proteinExistence type="predicted"/>
<keyword evidence="2" id="KW-0479">Metal-binding</keyword>
<dbReference type="OrthoDB" id="10266696at2759"/>
<dbReference type="SUPFAM" id="SSF57863">
    <property type="entry name" value="ArfGap/RecO-like zinc finger"/>
    <property type="match status" value="1"/>
</dbReference>
<dbReference type="SMART" id="SM00105">
    <property type="entry name" value="ArfGap"/>
    <property type="match status" value="1"/>
</dbReference>
<dbReference type="InterPro" id="IPR051718">
    <property type="entry name" value="ARF_GTPase-activating"/>
</dbReference>
<reference evidence="8 9" key="1">
    <citation type="submission" date="2014-04" db="EMBL/GenBank/DDBJ databases">
        <authorList>
            <consortium name="DOE Joint Genome Institute"/>
            <person name="Kuo A."/>
            <person name="Kohler A."/>
            <person name="Jargeat P."/>
            <person name="Nagy L.G."/>
            <person name="Floudas D."/>
            <person name="Copeland A."/>
            <person name="Barry K.W."/>
            <person name="Cichocki N."/>
            <person name="Veneault-Fourrey C."/>
            <person name="LaButti K."/>
            <person name="Lindquist E.A."/>
            <person name="Lipzen A."/>
            <person name="Lundell T."/>
            <person name="Morin E."/>
            <person name="Murat C."/>
            <person name="Sun H."/>
            <person name="Tunlid A."/>
            <person name="Henrissat B."/>
            <person name="Grigoriev I.V."/>
            <person name="Hibbett D.S."/>
            <person name="Martin F."/>
            <person name="Nordberg H.P."/>
            <person name="Cantor M.N."/>
            <person name="Hua S.X."/>
        </authorList>
    </citation>
    <scope>NUCLEOTIDE SEQUENCE [LARGE SCALE GENOMIC DNA]</scope>
    <source>
        <strain evidence="8 9">Ve08.2h10</strain>
    </source>
</reference>
<evidence type="ECO:0000256" key="1">
    <source>
        <dbReference type="ARBA" id="ARBA00022468"/>
    </source>
</evidence>
<accession>A0A0D0E4M3</accession>
<feature type="compositionally biased region" description="Polar residues" evidence="6">
    <location>
        <begin position="253"/>
        <end position="274"/>
    </location>
</feature>
<evidence type="ECO:0000256" key="5">
    <source>
        <dbReference type="PROSITE-ProRule" id="PRU00288"/>
    </source>
</evidence>
<feature type="domain" description="Arf-GAP" evidence="7">
    <location>
        <begin position="14"/>
        <end position="138"/>
    </location>
</feature>
<keyword evidence="1" id="KW-0343">GTPase activation</keyword>
<dbReference type="EMBL" id="KN824999">
    <property type="protein sequence ID" value="KIK96179.1"/>
    <property type="molecule type" value="Genomic_DNA"/>
</dbReference>
<evidence type="ECO:0000256" key="6">
    <source>
        <dbReference type="SAM" id="MobiDB-lite"/>
    </source>
</evidence>
<feature type="compositionally biased region" description="Polar residues" evidence="6">
    <location>
        <begin position="189"/>
        <end position="198"/>
    </location>
</feature>